<evidence type="ECO:0000313" key="2">
    <source>
        <dbReference type="Proteomes" id="UP000318437"/>
    </source>
</evidence>
<dbReference type="Gene3D" id="3.40.50.300">
    <property type="entry name" value="P-loop containing nucleotide triphosphate hydrolases"/>
    <property type="match status" value="1"/>
</dbReference>
<dbReference type="Proteomes" id="UP000318437">
    <property type="component" value="Unassembled WGS sequence"/>
</dbReference>
<dbReference type="InterPro" id="IPR027417">
    <property type="entry name" value="P-loop_NTPase"/>
</dbReference>
<dbReference type="AlphaFoldDB" id="A0A5C6C2Z4"/>
<proteinExistence type="predicted"/>
<gene>
    <name evidence="1" type="ORF">Pla144_50940</name>
</gene>
<dbReference type="EMBL" id="SJPS01000020">
    <property type="protein sequence ID" value="TWU17624.1"/>
    <property type="molecule type" value="Genomic_DNA"/>
</dbReference>
<comment type="caution">
    <text evidence="1">The sequence shown here is derived from an EMBL/GenBank/DDBJ whole genome shotgun (WGS) entry which is preliminary data.</text>
</comment>
<reference evidence="1 2" key="1">
    <citation type="submission" date="2019-02" db="EMBL/GenBank/DDBJ databases">
        <title>Deep-cultivation of Planctomycetes and their phenomic and genomic characterization uncovers novel biology.</title>
        <authorList>
            <person name="Wiegand S."/>
            <person name="Jogler M."/>
            <person name="Boedeker C."/>
            <person name="Pinto D."/>
            <person name="Vollmers J."/>
            <person name="Rivas-Marin E."/>
            <person name="Kohn T."/>
            <person name="Peeters S.H."/>
            <person name="Heuer A."/>
            <person name="Rast P."/>
            <person name="Oberbeckmann S."/>
            <person name="Bunk B."/>
            <person name="Jeske O."/>
            <person name="Meyerdierks A."/>
            <person name="Storesund J.E."/>
            <person name="Kallscheuer N."/>
            <person name="Luecker S."/>
            <person name="Lage O.M."/>
            <person name="Pohl T."/>
            <person name="Merkel B.J."/>
            <person name="Hornburger P."/>
            <person name="Mueller R.-W."/>
            <person name="Bruemmer F."/>
            <person name="Labrenz M."/>
            <person name="Spormann A.M."/>
            <person name="Op Den Camp H."/>
            <person name="Overmann J."/>
            <person name="Amann R."/>
            <person name="Jetten M.S.M."/>
            <person name="Mascher T."/>
            <person name="Medema M.H."/>
            <person name="Devos D.P."/>
            <person name="Kaster A.-K."/>
            <person name="Ovreas L."/>
            <person name="Rohde M."/>
            <person name="Galperin M.Y."/>
            <person name="Jogler C."/>
        </authorList>
    </citation>
    <scope>NUCLEOTIDE SEQUENCE [LARGE SCALE GENOMIC DNA]</scope>
    <source>
        <strain evidence="1 2">Pla144</strain>
    </source>
</reference>
<organism evidence="1 2">
    <name type="scientific">Bythopirellula polymerisocia</name>
    <dbReference type="NCBI Taxonomy" id="2528003"/>
    <lineage>
        <taxon>Bacteria</taxon>
        <taxon>Pseudomonadati</taxon>
        <taxon>Planctomycetota</taxon>
        <taxon>Planctomycetia</taxon>
        <taxon>Pirellulales</taxon>
        <taxon>Lacipirellulaceae</taxon>
        <taxon>Bythopirellula</taxon>
    </lineage>
</organism>
<sequence>MDAKYRFGNGESENDNAAETRFYNAVDRLAEQTGAAIVMIHHSSKGSQSDKRVTDVGSGAGAQSRAADCHMVLREHEDDGVVVLDAVVRSFPPVEPVALKWEYPLWHLTEADTSLLKGKKTNQEQRQNEKDKEGTEQIIDAIRKEGPGTARVLRERTGISRERQQRLLDWLVSQKQLSTTKTTVRGNECNVYQLAQDTEF</sequence>
<evidence type="ECO:0000313" key="1">
    <source>
        <dbReference type="EMBL" id="TWU17624.1"/>
    </source>
</evidence>
<accession>A0A5C6C2Z4</accession>
<protein>
    <submittedName>
        <fullName evidence="1">Uncharacterized protein</fullName>
    </submittedName>
</protein>
<dbReference type="RefSeq" id="WP_231936544.1">
    <property type="nucleotide sequence ID" value="NZ_SJPS01000020.1"/>
</dbReference>
<dbReference type="Pfam" id="PF13481">
    <property type="entry name" value="AAA_25"/>
    <property type="match status" value="1"/>
</dbReference>
<name>A0A5C6C2Z4_9BACT</name>
<keyword evidence="2" id="KW-1185">Reference proteome</keyword>